<gene>
    <name evidence="8" type="ORF">B3C1_14018</name>
</gene>
<keyword evidence="3" id="KW-0235">DNA replication</keyword>
<comment type="function">
    <text evidence="1">Possible endonuclease which induces a single-strand cut and initiates DNA replication.</text>
</comment>
<evidence type="ECO:0000313" key="9">
    <source>
        <dbReference type="Proteomes" id="UP000006755"/>
    </source>
</evidence>
<protein>
    <submittedName>
        <fullName evidence="8">Replication protein A</fullName>
    </submittedName>
</protein>
<sequence length="518" mass="58686">MLNIDPHDQTYVESQLAGLPAIFRCELLKGYKRQKTRFDANTWIRLKRQAIAQAIGVNPFALVLDADEDALRQQASKLAEINSHIVLLSAGTNAAYQKALNFVEGKRLRPPAPIELTEPGYRSAIARMTCKDWWLKKLRNRQVRDVETVARILGLVNVKRGLYASDITVLKRRAQKAYHEQLLSSTLVVNEWGQQYSLKELSELNVSNPAIRKAELMARMRGFEELSKAQGDEALFLTMTCPSRFHAHLGTSGRPNPKWDGSTPAQAQHYLCSTFACIRSHLQREEIRLYGFRVAEPHHDGTPHWHLLLFVKPDQRKRVEAIFRQHCFKVDGNEPGAAEHRFKVVRIDPAKGSATGYIAKYVSKNINGEGLDVGVYGENPIEAAERVEAWAACWRIRQFQQIGGPSVTVWRELRRMRPIAGLSDRLKAIREAADQSDWQGYTRLMGGAFAALKDRPLRIYYELKHSKETGELSMGAYGDRFIKCLKGLLHEGQSIITRRFSWKVLKAGTAFNTSLGVL</sequence>
<dbReference type="PATRIC" id="fig|745411.4.peg.2758"/>
<dbReference type="AlphaFoldDB" id="K2JHW2"/>
<keyword evidence="5" id="KW-0255">Endonuclease</keyword>
<dbReference type="InterPro" id="IPR008766">
    <property type="entry name" value="Replication_gene_A-like"/>
</dbReference>
<evidence type="ECO:0000256" key="2">
    <source>
        <dbReference type="ARBA" id="ARBA00009260"/>
    </source>
</evidence>
<evidence type="ECO:0000256" key="6">
    <source>
        <dbReference type="ARBA" id="ARBA00022801"/>
    </source>
</evidence>
<keyword evidence="4" id="KW-0540">Nuclease</keyword>
<name>K2JHW2_9GAMM</name>
<evidence type="ECO:0000313" key="8">
    <source>
        <dbReference type="EMBL" id="EKE70224.1"/>
    </source>
</evidence>
<comment type="caution">
    <text evidence="8">The sequence shown here is derived from an EMBL/GenBank/DDBJ whole genome shotgun (WGS) entry which is preliminary data.</text>
</comment>
<evidence type="ECO:0000256" key="1">
    <source>
        <dbReference type="ARBA" id="ARBA00003293"/>
    </source>
</evidence>
<evidence type="ECO:0000256" key="4">
    <source>
        <dbReference type="ARBA" id="ARBA00022722"/>
    </source>
</evidence>
<proteinExistence type="inferred from homology"/>
<dbReference type="GO" id="GO:0006260">
    <property type="term" value="P:DNA replication"/>
    <property type="evidence" value="ECO:0007669"/>
    <property type="project" value="UniProtKB-KW"/>
</dbReference>
<organism evidence="8 9">
    <name type="scientific">Gallaecimonas xiamenensis 3-C-1</name>
    <dbReference type="NCBI Taxonomy" id="745411"/>
    <lineage>
        <taxon>Bacteria</taxon>
        <taxon>Pseudomonadati</taxon>
        <taxon>Pseudomonadota</taxon>
        <taxon>Gammaproteobacteria</taxon>
        <taxon>Enterobacterales</taxon>
        <taxon>Gallaecimonadaceae</taxon>
        <taxon>Gallaecimonas</taxon>
    </lineage>
</organism>
<keyword evidence="6" id="KW-0378">Hydrolase</keyword>
<comment type="similarity">
    <text evidence="2">Belongs to the phage GPA family.</text>
</comment>
<dbReference type="RefSeq" id="WP_008485617.1">
    <property type="nucleotide sequence ID" value="NZ_AMRI01000021.1"/>
</dbReference>
<dbReference type="GO" id="GO:0016787">
    <property type="term" value="F:hydrolase activity"/>
    <property type="evidence" value="ECO:0007669"/>
    <property type="project" value="UniProtKB-KW"/>
</dbReference>
<dbReference type="Pfam" id="PF05840">
    <property type="entry name" value="Phage_GPA"/>
    <property type="match status" value="1"/>
</dbReference>
<evidence type="ECO:0000259" key="7">
    <source>
        <dbReference type="Pfam" id="PF05840"/>
    </source>
</evidence>
<dbReference type="GO" id="GO:0004519">
    <property type="term" value="F:endonuclease activity"/>
    <property type="evidence" value="ECO:0007669"/>
    <property type="project" value="UniProtKB-KW"/>
</dbReference>
<feature type="domain" description="Replication gene A protein-like" evidence="7">
    <location>
        <begin position="121"/>
        <end position="368"/>
    </location>
</feature>
<evidence type="ECO:0000256" key="3">
    <source>
        <dbReference type="ARBA" id="ARBA00022705"/>
    </source>
</evidence>
<keyword evidence="9" id="KW-1185">Reference proteome</keyword>
<evidence type="ECO:0000256" key="5">
    <source>
        <dbReference type="ARBA" id="ARBA00022759"/>
    </source>
</evidence>
<dbReference type="Proteomes" id="UP000006755">
    <property type="component" value="Unassembled WGS sequence"/>
</dbReference>
<dbReference type="STRING" id="745411.B3C1_14018"/>
<reference evidence="8 9" key="1">
    <citation type="journal article" date="2012" name="J. Bacteriol.">
        <title>Genome Sequence of Gallaecimonas xiamenensis Type Strain 3-C-1.</title>
        <authorList>
            <person name="Lai Q."/>
            <person name="Wang L."/>
            <person name="Wang W."/>
            <person name="Shao Z."/>
        </authorList>
    </citation>
    <scope>NUCLEOTIDE SEQUENCE [LARGE SCALE GENOMIC DNA]</scope>
    <source>
        <strain evidence="8 9">3-C-1</strain>
    </source>
</reference>
<dbReference type="eggNOG" id="ENOG502Z7TX">
    <property type="taxonomic scope" value="Bacteria"/>
</dbReference>
<dbReference type="EMBL" id="AMRI01000021">
    <property type="protein sequence ID" value="EKE70224.1"/>
    <property type="molecule type" value="Genomic_DNA"/>
</dbReference>
<accession>K2JHW2</accession>